<dbReference type="RefSeq" id="XP_019645323.1">
    <property type="nucleotide sequence ID" value="XM_019789764.1"/>
</dbReference>
<feature type="compositionally biased region" description="Basic and acidic residues" evidence="1">
    <location>
        <begin position="470"/>
        <end position="479"/>
    </location>
</feature>
<dbReference type="AlphaFoldDB" id="A0A6P5A719"/>
<feature type="compositionally biased region" description="Low complexity" evidence="1">
    <location>
        <begin position="93"/>
        <end position="128"/>
    </location>
</feature>
<name>A0A6P5A719_BRABE</name>
<feature type="compositionally biased region" description="Low complexity" evidence="1">
    <location>
        <begin position="390"/>
        <end position="403"/>
    </location>
</feature>
<evidence type="ECO:0000313" key="4">
    <source>
        <dbReference type="RefSeq" id="XP_019645323.1"/>
    </source>
</evidence>
<feature type="compositionally biased region" description="Low complexity" evidence="1">
    <location>
        <begin position="69"/>
        <end position="85"/>
    </location>
</feature>
<proteinExistence type="predicted"/>
<feature type="compositionally biased region" description="Polar residues" evidence="1">
    <location>
        <begin position="53"/>
        <end position="68"/>
    </location>
</feature>
<sequence length="525" mass="56150">MAPFKQSTTPTTDSNHGWSTVSSSAFNPSAKSTSKPPTLSPTPSTTPTADSNPGWSTVSSSPFNPSAKSTSKPPTLFPTSSTTPTADSNPGWSTVSSSPFNPSSNSTSKSPTLSPTSSTTPTADSNTNWSTVSTEFPFGFRSTRVESNTGLANGGILMSVPLLATLCVFLGLFSICTIVFTARCMYKRRHRDPTPLKSSTNTNVTDKLNAHEQIRLQGLITNAGINIESKTPHHDTEDSKHIYNLPTNDDPDQAEYDTIGAVNQSESPHHGAGQLDSFGYLVLPPSLPPRSENQTDYQADSQIKPADAASRRIGGCDTLTDETEYDDGARNRQSLDSFGYLVLPPSLPPMTENQTGYQADSQIESADPATRTIGGCDTLTDETEYDDVLSQSQKSQPESEQMQDLGNLNDGYEVPSLSLCPGEGPQSHKHEDSRVTAAAKDAASDPQVMTYENDSGYEVPSLSLCPGEDPQSHKHEDSHMTAAAKDAAADPQVMTYENDSGYEVPSLSLCPGEGQQSQKHENSSC</sequence>
<evidence type="ECO:0000313" key="3">
    <source>
        <dbReference type="Proteomes" id="UP000515135"/>
    </source>
</evidence>
<feature type="region of interest" description="Disordered" evidence="1">
    <location>
        <begin position="285"/>
        <end position="309"/>
    </location>
</feature>
<feature type="compositionally biased region" description="Polar residues" evidence="1">
    <location>
        <begin position="351"/>
        <end position="364"/>
    </location>
</feature>
<dbReference type="OrthoDB" id="10421336at2759"/>
<keyword evidence="2" id="KW-0472">Membrane</keyword>
<feature type="region of interest" description="Disordered" evidence="1">
    <location>
        <begin position="231"/>
        <end position="255"/>
    </location>
</feature>
<reference evidence="4" key="1">
    <citation type="submission" date="2025-08" db="UniProtKB">
        <authorList>
            <consortium name="RefSeq"/>
        </authorList>
    </citation>
    <scope>IDENTIFICATION</scope>
    <source>
        <tissue evidence="4">Gonad</tissue>
    </source>
</reference>
<feature type="compositionally biased region" description="Polar residues" evidence="1">
    <location>
        <begin position="291"/>
        <end position="301"/>
    </location>
</feature>
<accession>A0A6P5A719</accession>
<dbReference type="GeneID" id="109486076"/>
<organism evidence="3 4">
    <name type="scientific">Branchiostoma belcheri</name>
    <name type="common">Amphioxus</name>
    <dbReference type="NCBI Taxonomy" id="7741"/>
    <lineage>
        <taxon>Eukaryota</taxon>
        <taxon>Metazoa</taxon>
        <taxon>Chordata</taxon>
        <taxon>Cephalochordata</taxon>
        <taxon>Leptocardii</taxon>
        <taxon>Amphioxiformes</taxon>
        <taxon>Branchiostomatidae</taxon>
        <taxon>Branchiostoma</taxon>
    </lineage>
</organism>
<protein>
    <submittedName>
        <fullName evidence="4">Cell wall protein IFF6-like</fullName>
    </submittedName>
</protein>
<evidence type="ECO:0000256" key="2">
    <source>
        <dbReference type="SAM" id="Phobius"/>
    </source>
</evidence>
<keyword evidence="2" id="KW-1133">Transmembrane helix</keyword>
<dbReference type="KEGG" id="bbel:109486076"/>
<dbReference type="Proteomes" id="UP000515135">
    <property type="component" value="Unplaced"/>
</dbReference>
<feature type="region of interest" description="Disordered" evidence="1">
    <location>
        <begin position="1"/>
        <end position="128"/>
    </location>
</feature>
<keyword evidence="3" id="KW-1185">Reference proteome</keyword>
<evidence type="ECO:0000256" key="1">
    <source>
        <dbReference type="SAM" id="MobiDB-lite"/>
    </source>
</evidence>
<feature type="compositionally biased region" description="Basic and acidic residues" evidence="1">
    <location>
        <begin position="231"/>
        <end position="241"/>
    </location>
</feature>
<gene>
    <name evidence="4" type="primary">LOC109486076</name>
</gene>
<feature type="transmembrane region" description="Helical" evidence="2">
    <location>
        <begin position="156"/>
        <end position="182"/>
    </location>
</feature>
<keyword evidence="2" id="KW-0812">Transmembrane</keyword>
<feature type="region of interest" description="Disordered" evidence="1">
    <location>
        <begin position="344"/>
        <end position="525"/>
    </location>
</feature>
<feature type="compositionally biased region" description="Low complexity" evidence="1">
    <location>
        <begin position="28"/>
        <end position="51"/>
    </location>
</feature>
<feature type="compositionally biased region" description="Polar residues" evidence="1">
    <location>
        <begin position="1"/>
        <end position="27"/>
    </location>
</feature>